<dbReference type="AlphaFoldDB" id="A0A381FNL6"/>
<proteinExistence type="predicted"/>
<name>A0A381FNL6_9FLAO</name>
<gene>
    <name evidence="1" type="ORF">NCTC13532_03759</name>
</gene>
<accession>A0A381FNL6</accession>
<dbReference type="Proteomes" id="UP000254282">
    <property type="component" value="Unassembled WGS sequence"/>
</dbReference>
<dbReference type="EMBL" id="UFVR01000004">
    <property type="protein sequence ID" value="SUX48156.1"/>
    <property type="molecule type" value="Genomic_DNA"/>
</dbReference>
<organism evidence="1 2">
    <name type="scientific">Chryseobacterium indoltheticum</name>
    <dbReference type="NCBI Taxonomy" id="254"/>
    <lineage>
        <taxon>Bacteria</taxon>
        <taxon>Pseudomonadati</taxon>
        <taxon>Bacteroidota</taxon>
        <taxon>Flavobacteriia</taxon>
        <taxon>Flavobacteriales</taxon>
        <taxon>Weeksellaceae</taxon>
        <taxon>Chryseobacterium group</taxon>
        <taxon>Chryseobacterium</taxon>
    </lineage>
</organism>
<reference evidence="1 2" key="1">
    <citation type="submission" date="2018-06" db="EMBL/GenBank/DDBJ databases">
        <authorList>
            <consortium name="Pathogen Informatics"/>
            <person name="Doyle S."/>
        </authorList>
    </citation>
    <scope>NUCLEOTIDE SEQUENCE [LARGE SCALE GENOMIC DNA]</scope>
    <source>
        <strain evidence="1 2">NCTC13532</strain>
    </source>
</reference>
<evidence type="ECO:0000313" key="2">
    <source>
        <dbReference type="Proteomes" id="UP000254282"/>
    </source>
</evidence>
<sequence length="35" mass="4151">MNSEVMKVKNLINEKPNDIFIFNVSAEFYFLDINI</sequence>
<evidence type="ECO:0000313" key="1">
    <source>
        <dbReference type="EMBL" id="SUX48156.1"/>
    </source>
</evidence>
<protein>
    <submittedName>
        <fullName evidence="1">Uncharacterized protein</fullName>
    </submittedName>
</protein>